<organism evidence="2 3">
    <name type="scientific">Elongatibacter sediminis</name>
    <dbReference type="NCBI Taxonomy" id="3119006"/>
    <lineage>
        <taxon>Bacteria</taxon>
        <taxon>Pseudomonadati</taxon>
        <taxon>Pseudomonadota</taxon>
        <taxon>Gammaproteobacteria</taxon>
        <taxon>Chromatiales</taxon>
        <taxon>Wenzhouxiangellaceae</taxon>
        <taxon>Elongatibacter</taxon>
    </lineage>
</organism>
<feature type="signal peptide" evidence="1">
    <location>
        <begin position="1"/>
        <end position="38"/>
    </location>
</feature>
<reference evidence="2 3" key="1">
    <citation type="submission" date="2024-02" db="EMBL/GenBank/DDBJ databases">
        <title>A novel Wenzhouxiangellaceae bacterium, isolated from coastal sediments.</title>
        <authorList>
            <person name="Du Z.-J."/>
            <person name="Ye Y.-Q."/>
            <person name="Zhang X.-Y."/>
        </authorList>
    </citation>
    <scope>NUCLEOTIDE SEQUENCE [LARGE SCALE GENOMIC DNA]</scope>
    <source>
        <strain evidence="2 3">CH-27</strain>
    </source>
</reference>
<sequence>MHMNGQQSGLARHVKRAALGAAFLMAGALGTAPGMATADEGGNCCLKNPTAARASALVGVWEPMENPRNLPQKAPPRFTPAAQKSVDHQIELRDSGKITYDYSAICIPPSSATMTTLGPQELLVDEKKMTWLIEAVSGMRWVWLDGREHPPLDELRFTANGHSVGRWEDDVFVIDSVGFMDKAMVYMNMLGNISIYPSPQMRFIERIRLIEDGQAMVSERTLIDPVNLEEPWVTTVRYERRDWEIGETICMENNQVFFYFEPDELPNQH</sequence>
<dbReference type="Proteomes" id="UP001359886">
    <property type="component" value="Unassembled WGS sequence"/>
</dbReference>
<dbReference type="RefSeq" id="WP_354697011.1">
    <property type="nucleotide sequence ID" value="NZ_JAZHOG010000017.1"/>
</dbReference>
<accession>A0AAW9R9E5</accession>
<protein>
    <submittedName>
        <fullName evidence="2">Uncharacterized protein</fullName>
    </submittedName>
</protein>
<feature type="chain" id="PRO_5043959416" evidence="1">
    <location>
        <begin position="39"/>
        <end position="269"/>
    </location>
</feature>
<evidence type="ECO:0000313" key="2">
    <source>
        <dbReference type="EMBL" id="MEJ8569684.1"/>
    </source>
</evidence>
<evidence type="ECO:0000313" key="3">
    <source>
        <dbReference type="Proteomes" id="UP001359886"/>
    </source>
</evidence>
<comment type="caution">
    <text evidence="2">The sequence shown here is derived from an EMBL/GenBank/DDBJ whole genome shotgun (WGS) entry which is preliminary data.</text>
</comment>
<name>A0AAW9R9E5_9GAMM</name>
<keyword evidence="3" id="KW-1185">Reference proteome</keyword>
<dbReference type="AlphaFoldDB" id="A0AAW9R9E5"/>
<proteinExistence type="predicted"/>
<evidence type="ECO:0000256" key="1">
    <source>
        <dbReference type="SAM" id="SignalP"/>
    </source>
</evidence>
<dbReference type="EMBL" id="JAZHOG010000017">
    <property type="protein sequence ID" value="MEJ8569684.1"/>
    <property type="molecule type" value="Genomic_DNA"/>
</dbReference>
<gene>
    <name evidence="2" type="ORF">V3330_18795</name>
</gene>
<keyword evidence="1" id="KW-0732">Signal</keyword>